<keyword evidence="2" id="KW-1185">Reference proteome</keyword>
<dbReference type="OrthoDB" id="1724808at2759"/>
<feature type="non-terminal residue" evidence="1">
    <location>
        <position position="1"/>
    </location>
</feature>
<comment type="caution">
    <text evidence="1">The sequence shown here is derived from an EMBL/GenBank/DDBJ whole genome shotgun (WGS) entry which is preliminary data.</text>
</comment>
<gene>
    <name evidence="1" type="ORF">CR513_35793</name>
</gene>
<organism evidence="1 2">
    <name type="scientific">Mucuna pruriens</name>
    <name type="common">Velvet bean</name>
    <name type="synonym">Dolichos pruriens</name>
    <dbReference type="NCBI Taxonomy" id="157652"/>
    <lineage>
        <taxon>Eukaryota</taxon>
        <taxon>Viridiplantae</taxon>
        <taxon>Streptophyta</taxon>
        <taxon>Embryophyta</taxon>
        <taxon>Tracheophyta</taxon>
        <taxon>Spermatophyta</taxon>
        <taxon>Magnoliopsida</taxon>
        <taxon>eudicotyledons</taxon>
        <taxon>Gunneridae</taxon>
        <taxon>Pentapetalae</taxon>
        <taxon>rosids</taxon>
        <taxon>fabids</taxon>
        <taxon>Fabales</taxon>
        <taxon>Fabaceae</taxon>
        <taxon>Papilionoideae</taxon>
        <taxon>50 kb inversion clade</taxon>
        <taxon>NPAAA clade</taxon>
        <taxon>indigoferoid/millettioid clade</taxon>
        <taxon>Phaseoleae</taxon>
        <taxon>Mucuna</taxon>
    </lineage>
</organism>
<dbReference type="AlphaFoldDB" id="A0A371FYF1"/>
<dbReference type="EMBL" id="QJKJ01007392">
    <property type="protein sequence ID" value="RDX83301.1"/>
    <property type="molecule type" value="Genomic_DNA"/>
</dbReference>
<proteinExistence type="predicted"/>
<dbReference type="Proteomes" id="UP000257109">
    <property type="component" value="Unassembled WGS sequence"/>
</dbReference>
<sequence length="174" mass="19961">MCKVDSIAYIGLVERGRIFKFLHGLNSKYNLIRVQIPSKSFPLCLGYFLLCEVKRPDDFVNTRSAMVIGKCFTKGSTSEGKPFTKSSRGEYYKYYKRPRHIKDTCYKLYGKEKENVVEHPSTLQHDQNIQAFSKEEMDCLRGLLNSTSKPFGSCTLTMKRKSTFNVSSSIPQNI</sequence>
<reference evidence="1" key="1">
    <citation type="submission" date="2018-05" db="EMBL/GenBank/DDBJ databases">
        <title>Draft genome of Mucuna pruriens seed.</title>
        <authorList>
            <person name="Nnadi N.E."/>
            <person name="Vos R."/>
            <person name="Hasami M.H."/>
            <person name="Devisetty U.K."/>
            <person name="Aguiy J.C."/>
        </authorList>
    </citation>
    <scope>NUCLEOTIDE SEQUENCE [LARGE SCALE GENOMIC DNA]</scope>
    <source>
        <strain evidence="1">JCA_2017</strain>
    </source>
</reference>
<evidence type="ECO:0000313" key="2">
    <source>
        <dbReference type="Proteomes" id="UP000257109"/>
    </source>
</evidence>
<evidence type="ECO:0000313" key="1">
    <source>
        <dbReference type="EMBL" id="RDX83301.1"/>
    </source>
</evidence>
<protein>
    <submittedName>
        <fullName evidence="1">Uncharacterized protein</fullName>
    </submittedName>
</protein>
<name>A0A371FYF1_MUCPR</name>
<accession>A0A371FYF1</accession>